<evidence type="ECO:0008006" key="2">
    <source>
        <dbReference type="Google" id="ProtNLM"/>
    </source>
</evidence>
<reference evidence="1" key="1">
    <citation type="submission" date="2015-11" db="EMBL/GenBank/DDBJ databases">
        <title>De novo transcriptome assembly of four potential Pierce s Disease insect vectors from Arizona vineyards.</title>
        <authorList>
            <person name="Tassone E.E."/>
        </authorList>
    </citation>
    <scope>NUCLEOTIDE SEQUENCE</scope>
</reference>
<protein>
    <recommendedName>
        <fullName evidence="2">Protein pinocchio</fullName>
    </recommendedName>
</protein>
<accession>A0A1B6IV83</accession>
<proteinExistence type="predicted"/>
<gene>
    <name evidence="1" type="ORF">g.14798</name>
</gene>
<sequence length="143" mass="16045">MSLAGVQATKNCYQYDNDDKDTVDHSVLIANSLFEEFTVLSIEELREQIYSCFTCGVCWLEDQVCLDCKECGGYSLERPCLSCDGNCDALWKRDLTMSHACGKARWNGQCQLECSTSGKGAHEPLTREEQLVCKLLNKLALRS</sequence>
<name>A0A1B6IV83_9HEMI</name>
<organism evidence="1">
    <name type="scientific">Homalodisca liturata</name>
    <dbReference type="NCBI Taxonomy" id="320908"/>
    <lineage>
        <taxon>Eukaryota</taxon>
        <taxon>Metazoa</taxon>
        <taxon>Ecdysozoa</taxon>
        <taxon>Arthropoda</taxon>
        <taxon>Hexapoda</taxon>
        <taxon>Insecta</taxon>
        <taxon>Pterygota</taxon>
        <taxon>Neoptera</taxon>
        <taxon>Paraneoptera</taxon>
        <taxon>Hemiptera</taxon>
        <taxon>Auchenorrhyncha</taxon>
        <taxon>Membracoidea</taxon>
        <taxon>Cicadellidae</taxon>
        <taxon>Cicadellinae</taxon>
        <taxon>Proconiini</taxon>
        <taxon>Homalodisca</taxon>
    </lineage>
</organism>
<dbReference type="EMBL" id="GECU01016956">
    <property type="protein sequence ID" value="JAS90750.1"/>
    <property type="molecule type" value="Transcribed_RNA"/>
</dbReference>
<evidence type="ECO:0000313" key="1">
    <source>
        <dbReference type="EMBL" id="JAS90750.1"/>
    </source>
</evidence>
<dbReference type="AlphaFoldDB" id="A0A1B6IV83"/>